<gene>
    <name evidence="1" type="ORF">NA2_18181</name>
</gene>
<evidence type="ECO:0000313" key="2">
    <source>
        <dbReference type="Proteomes" id="UP000006786"/>
    </source>
</evidence>
<protein>
    <submittedName>
        <fullName evidence="1">Uncharacterized protein</fullName>
    </submittedName>
</protein>
<dbReference type="Proteomes" id="UP000006786">
    <property type="component" value="Unassembled WGS sequence"/>
</dbReference>
<sequence>MLATDLHAFNTSLGATIEEQVVDALNKLRTLWDPDQKYSLYEFERQPQTFPDVVLRASDPSVVPQVLMGIEMKGWYVLAKEKEPSFRFQVTPAACAEADLIVVVPWALSKVISGSPEVFMPFVMGARQAAEFRNWHWQYKKVSTTDTSITLSSVTTHYPSKSDPISDVPASDGGGNFGRLARSGVMDSFIAERFDDKLSGIPMWAWQAFLALFKENKDPDFVPKGLEALAKTVMKDPSAQKRAKIDAKLKELGELLSED</sequence>
<reference evidence="1 2" key="1">
    <citation type="journal article" date="2012" name="J. Bacteriol.">
        <title>Genome Sequence of Nitratireductor pacificus Type Strain pht-3B.</title>
        <authorList>
            <person name="Lai Q."/>
            <person name="Li G."/>
            <person name="Shao Z."/>
        </authorList>
    </citation>
    <scope>NUCLEOTIDE SEQUENCE [LARGE SCALE GENOMIC DNA]</scope>
    <source>
        <strain evidence="2">pht-3B</strain>
    </source>
</reference>
<name>K2MJU5_9HYPH</name>
<dbReference type="eggNOG" id="ENOG502ZCK0">
    <property type="taxonomic scope" value="Bacteria"/>
</dbReference>
<dbReference type="STRING" id="391937.NA2_18181"/>
<proteinExistence type="predicted"/>
<organism evidence="1 2">
    <name type="scientific">Nitratireductor pacificus pht-3B</name>
    <dbReference type="NCBI Taxonomy" id="391937"/>
    <lineage>
        <taxon>Bacteria</taxon>
        <taxon>Pseudomonadati</taxon>
        <taxon>Pseudomonadota</taxon>
        <taxon>Alphaproteobacteria</taxon>
        <taxon>Hyphomicrobiales</taxon>
        <taxon>Phyllobacteriaceae</taxon>
        <taxon>Nitratireductor</taxon>
    </lineage>
</organism>
<comment type="caution">
    <text evidence="1">The sequence shown here is derived from an EMBL/GenBank/DDBJ whole genome shotgun (WGS) entry which is preliminary data.</text>
</comment>
<dbReference type="EMBL" id="AMRM01000024">
    <property type="protein sequence ID" value="EKF17467.1"/>
    <property type="molecule type" value="Genomic_DNA"/>
</dbReference>
<dbReference type="AlphaFoldDB" id="K2MJU5"/>
<dbReference type="PATRIC" id="fig|391937.3.peg.3738"/>
<evidence type="ECO:0000313" key="1">
    <source>
        <dbReference type="EMBL" id="EKF17467.1"/>
    </source>
</evidence>
<keyword evidence="2" id="KW-1185">Reference proteome</keyword>
<accession>K2MJU5</accession>